<dbReference type="OrthoDB" id="7028958at2"/>
<dbReference type="AlphaFoldDB" id="A0A266NA39"/>
<dbReference type="Pfam" id="PF11666">
    <property type="entry name" value="DUF2933"/>
    <property type="match status" value="1"/>
</dbReference>
<dbReference type="RefSeq" id="WP_034114928.1">
    <property type="nucleotide sequence ID" value="NZ_FNLA01000002.1"/>
</dbReference>
<feature type="transmembrane region" description="Helical" evidence="1">
    <location>
        <begin position="21"/>
        <end position="37"/>
    </location>
</feature>
<evidence type="ECO:0000313" key="2">
    <source>
        <dbReference type="EMBL" id="OZY59293.1"/>
    </source>
</evidence>
<feature type="transmembrane region" description="Helical" evidence="1">
    <location>
        <begin position="43"/>
        <end position="61"/>
    </location>
</feature>
<dbReference type="EMBL" id="NQKI01000016">
    <property type="protein sequence ID" value="OZY59293.1"/>
    <property type="molecule type" value="Genomic_DNA"/>
</dbReference>
<protein>
    <submittedName>
        <fullName evidence="2">DUF2933 domain-containing protein</fullName>
    </submittedName>
</protein>
<organism evidence="2 3">
    <name type="scientific">Pseudomonas lundensis</name>
    <dbReference type="NCBI Taxonomy" id="86185"/>
    <lineage>
        <taxon>Bacteria</taxon>
        <taxon>Pseudomonadati</taxon>
        <taxon>Pseudomonadota</taxon>
        <taxon>Gammaproteobacteria</taxon>
        <taxon>Pseudomonadales</taxon>
        <taxon>Pseudomonadaceae</taxon>
        <taxon>Pseudomonas</taxon>
    </lineage>
</organism>
<proteinExistence type="predicted"/>
<dbReference type="InterPro" id="IPR021682">
    <property type="entry name" value="DUF2933"/>
</dbReference>
<accession>A0A266NA39</accession>
<keyword evidence="1" id="KW-0472">Membrane</keyword>
<keyword evidence="1" id="KW-0812">Transmembrane</keyword>
<sequence length="84" mass="9417">MTNHQHSVENAPSSFWRSKTGVLLIMLVAISAFYVVREHFSHVSPYLPYLILLICPLMHFFGHGHGGHGRDGDQAEANKDEDGK</sequence>
<gene>
    <name evidence="2" type="ORF">CJF39_11755</name>
</gene>
<comment type="caution">
    <text evidence="2">The sequence shown here is derived from an EMBL/GenBank/DDBJ whole genome shotgun (WGS) entry which is preliminary data.</text>
</comment>
<name>A0A266NA39_9PSED</name>
<reference evidence="2 3" key="1">
    <citation type="submission" date="2017-08" db="EMBL/GenBank/DDBJ databases">
        <title>Genomic and metabolic characterisation of spoilage-associated Pseudomonas species.</title>
        <authorList>
            <person name="Stanborough T."/>
            <person name="Fegan N."/>
            <person name="Powell S.M."/>
            <person name="Singh T."/>
            <person name="Tamplin M.L."/>
            <person name="Chandry P.S."/>
        </authorList>
    </citation>
    <scope>NUCLEOTIDE SEQUENCE [LARGE SCALE GENOMIC DNA]</scope>
    <source>
        <strain evidence="2 3">L1802</strain>
    </source>
</reference>
<dbReference type="Proteomes" id="UP000215788">
    <property type="component" value="Unassembled WGS sequence"/>
</dbReference>
<evidence type="ECO:0000313" key="3">
    <source>
        <dbReference type="Proteomes" id="UP000215788"/>
    </source>
</evidence>
<evidence type="ECO:0000256" key="1">
    <source>
        <dbReference type="SAM" id="Phobius"/>
    </source>
</evidence>
<keyword evidence="1" id="KW-1133">Transmembrane helix</keyword>